<accession>A0A7J0FXT9</accession>
<evidence type="ECO:0000256" key="2">
    <source>
        <dbReference type="ARBA" id="ARBA00022771"/>
    </source>
</evidence>
<feature type="domain" description="AIPP2-like SPOC-like" evidence="6">
    <location>
        <begin position="218"/>
        <end position="338"/>
    </location>
</feature>
<dbReference type="GO" id="GO:0034244">
    <property type="term" value="P:negative regulation of transcription elongation by RNA polymerase II"/>
    <property type="evidence" value="ECO:0007669"/>
    <property type="project" value="InterPro"/>
</dbReference>
<dbReference type="Proteomes" id="UP000585474">
    <property type="component" value="Unassembled WGS sequence"/>
</dbReference>
<keyword evidence="5" id="KW-0804">Transcription</keyword>
<sequence length="448" mass="51225">MLERLSTEAGVRDDWTSWGISPSCSCALKAYVWVCAYCRCISSHFLLLPIIDAQKKVMDVVLSSQILVLLVDDAQKQKMLATIANVEEYNMRYVDKIPCSTSALTGWAWLMELLSNKTRSHENLRMSRELFLALCGELVNKYGLLVPDKGEGSMHDTRIFYNVVLDTSKNFPYPQGDKYYLVDAGYPNRKGFLAPYKGERYHQADFQRGEPPSNANEQFNKELSDSIQAHPPSKARRKVYEFSKKMPEVLQFKMLPRCNVWTQIFQEDRPDECDIGLYFFLSNTQRSGSYVVLLEFIETRDLMMRTYIDGVELFIFTSKLLSAHAQRWKEKHFLWGIFCPDENYKAKCKLNEKLSLLHQLLDSAKHDDANDDDDIVDMDMDLLAGQDVGRVDRAIFSRESSAGSCGSSKEEIPNAISLNRSSDHRLSAVSEESDFGIQQPLTEVKVDV</sequence>
<proteinExistence type="predicted"/>
<gene>
    <name evidence="7" type="ORF">Acr_16g0001350</name>
</gene>
<dbReference type="AlphaFoldDB" id="A0A7J0FXT9"/>
<evidence type="ECO:0000256" key="3">
    <source>
        <dbReference type="ARBA" id="ARBA00022833"/>
    </source>
</evidence>
<reference evidence="7 8" key="1">
    <citation type="submission" date="2019-07" db="EMBL/GenBank/DDBJ databases">
        <title>De Novo Assembly of kiwifruit Actinidia rufa.</title>
        <authorList>
            <person name="Sugita-Konishi S."/>
            <person name="Sato K."/>
            <person name="Mori E."/>
            <person name="Abe Y."/>
            <person name="Kisaki G."/>
            <person name="Hamano K."/>
            <person name="Suezawa K."/>
            <person name="Otani M."/>
            <person name="Fukuda T."/>
            <person name="Manabe T."/>
            <person name="Gomi K."/>
            <person name="Tabuchi M."/>
            <person name="Akimitsu K."/>
            <person name="Kataoka I."/>
        </authorList>
    </citation>
    <scope>NUCLEOTIDE SEQUENCE [LARGE SCALE GENOMIC DNA]</scope>
    <source>
        <strain evidence="8">cv. Fuchu</strain>
    </source>
</reference>
<dbReference type="Pfam" id="PF23121">
    <property type="entry name" value="SPOC_AIPP2"/>
    <property type="match status" value="1"/>
</dbReference>
<keyword evidence="3" id="KW-0862">Zinc</keyword>
<name>A0A7J0FXT9_9ERIC</name>
<evidence type="ECO:0000313" key="8">
    <source>
        <dbReference type="Proteomes" id="UP000585474"/>
    </source>
</evidence>
<dbReference type="GO" id="GO:0140566">
    <property type="term" value="F:histone reader activity"/>
    <property type="evidence" value="ECO:0007669"/>
    <property type="project" value="InterPro"/>
</dbReference>
<evidence type="ECO:0000259" key="6">
    <source>
        <dbReference type="Pfam" id="PF23121"/>
    </source>
</evidence>
<dbReference type="PANTHER" id="PTHR33304">
    <property type="match status" value="1"/>
</dbReference>
<dbReference type="GO" id="GO:0008270">
    <property type="term" value="F:zinc ion binding"/>
    <property type="evidence" value="ECO:0007669"/>
    <property type="project" value="UniProtKB-KW"/>
</dbReference>
<keyword evidence="1" id="KW-0479">Metal-binding</keyword>
<dbReference type="PANTHER" id="PTHR33304:SF36">
    <property type="entry name" value="GB|AAF26970.1-RELATED"/>
    <property type="match status" value="1"/>
</dbReference>
<dbReference type="InterPro" id="IPR049914">
    <property type="entry name" value="PHD1-3/5-6"/>
</dbReference>
<evidence type="ECO:0000256" key="5">
    <source>
        <dbReference type="ARBA" id="ARBA00023163"/>
    </source>
</evidence>
<keyword evidence="4" id="KW-0805">Transcription regulation</keyword>
<keyword evidence="8" id="KW-1185">Reference proteome</keyword>
<organism evidence="7 8">
    <name type="scientific">Actinidia rufa</name>
    <dbReference type="NCBI Taxonomy" id="165716"/>
    <lineage>
        <taxon>Eukaryota</taxon>
        <taxon>Viridiplantae</taxon>
        <taxon>Streptophyta</taxon>
        <taxon>Embryophyta</taxon>
        <taxon>Tracheophyta</taxon>
        <taxon>Spermatophyta</taxon>
        <taxon>Magnoliopsida</taxon>
        <taxon>eudicotyledons</taxon>
        <taxon>Gunneridae</taxon>
        <taxon>Pentapetalae</taxon>
        <taxon>asterids</taxon>
        <taxon>Ericales</taxon>
        <taxon>Actinidiaceae</taxon>
        <taxon>Actinidia</taxon>
    </lineage>
</organism>
<evidence type="ECO:0000313" key="7">
    <source>
        <dbReference type="EMBL" id="GFZ03511.1"/>
    </source>
</evidence>
<evidence type="ECO:0000256" key="4">
    <source>
        <dbReference type="ARBA" id="ARBA00023015"/>
    </source>
</evidence>
<evidence type="ECO:0000256" key="1">
    <source>
        <dbReference type="ARBA" id="ARBA00022723"/>
    </source>
</evidence>
<keyword evidence="2" id="KW-0863">Zinc-finger</keyword>
<dbReference type="InterPro" id="IPR056280">
    <property type="entry name" value="AIPP2-like_SPOC"/>
</dbReference>
<protein>
    <recommendedName>
        <fullName evidence="6">AIPP2-like SPOC-like domain-containing protein</fullName>
    </recommendedName>
</protein>
<dbReference type="OrthoDB" id="651601at2759"/>
<dbReference type="EMBL" id="BJWL01000016">
    <property type="protein sequence ID" value="GFZ03511.1"/>
    <property type="molecule type" value="Genomic_DNA"/>
</dbReference>
<comment type="caution">
    <text evidence="7">The sequence shown here is derived from an EMBL/GenBank/DDBJ whole genome shotgun (WGS) entry which is preliminary data.</text>
</comment>